<comment type="caution">
    <text evidence="2">The sequence shown here is derived from an EMBL/GenBank/DDBJ whole genome shotgun (WGS) entry which is preliminary data.</text>
</comment>
<protein>
    <submittedName>
        <fullName evidence="2">Uncharacterized protein</fullName>
    </submittedName>
</protein>
<dbReference type="EMBL" id="CANTFM010002227">
    <property type="protein sequence ID" value="CAI5744949.1"/>
    <property type="molecule type" value="Genomic_DNA"/>
</dbReference>
<proteinExistence type="predicted"/>
<gene>
    <name evidence="2" type="ORF">PDE001_LOCUS10068</name>
</gene>
<keyword evidence="3" id="KW-1185">Reference proteome</keyword>
<sequence length="197" mass="21701">MDRRFTDTPVKQSPIEFSTSSSAMTTEAATVMMLLMAPTIINCTIIRPLQQDACAPSSSMAMQGSSASVQSIATSDRVTTSFPRGGQSSASTPTRSTGANGNHHTFSPAANPAMSLVVIPIVEKKRQAQRESHHAYFKSNSDYNRAEIKYVSIEAELRLAEFWLEIMTKNLEDVGKRIEVHDWNFQKIISQDESNVA</sequence>
<organism evidence="2 3">
    <name type="scientific">Peronospora destructor</name>
    <dbReference type="NCBI Taxonomy" id="86335"/>
    <lineage>
        <taxon>Eukaryota</taxon>
        <taxon>Sar</taxon>
        <taxon>Stramenopiles</taxon>
        <taxon>Oomycota</taxon>
        <taxon>Peronosporomycetes</taxon>
        <taxon>Peronosporales</taxon>
        <taxon>Peronosporaceae</taxon>
        <taxon>Peronospora</taxon>
    </lineage>
</organism>
<feature type="compositionally biased region" description="Polar residues" evidence="1">
    <location>
        <begin position="72"/>
        <end position="105"/>
    </location>
</feature>
<name>A0AAV0VB84_9STRA</name>
<accession>A0AAV0VB84</accession>
<dbReference type="Proteomes" id="UP001162029">
    <property type="component" value="Unassembled WGS sequence"/>
</dbReference>
<reference evidence="2" key="1">
    <citation type="submission" date="2022-12" db="EMBL/GenBank/DDBJ databases">
        <authorList>
            <person name="Webb A."/>
        </authorList>
    </citation>
    <scope>NUCLEOTIDE SEQUENCE</scope>
    <source>
        <strain evidence="2">Pd1</strain>
    </source>
</reference>
<dbReference type="AlphaFoldDB" id="A0AAV0VB84"/>
<feature type="region of interest" description="Disordered" evidence="1">
    <location>
        <begin position="65"/>
        <end position="106"/>
    </location>
</feature>
<evidence type="ECO:0000313" key="2">
    <source>
        <dbReference type="EMBL" id="CAI5744949.1"/>
    </source>
</evidence>
<evidence type="ECO:0000256" key="1">
    <source>
        <dbReference type="SAM" id="MobiDB-lite"/>
    </source>
</evidence>
<evidence type="ECO:0000313" key="3">
    <source>
        <dbReference type="Proteomes" id="UP001162029"/>
    </source>
</evidence>